<protein>
    <recommendedName>
        <fullName evidence="2">PH domain-containing protein</fullName>
    </recommendedName>
</protein>
<dbReference type="Gene3D" id="2.30.29.30">
    <property type="entry name" value="Pleckstrin-homology domain (PH domain)/Phosphotyrosine-binding domain (PTB)"/>
    <property type="match status" value="1"/>
</dbReference>
<dbReference type="PROSITE" id="PS50003">
    <property type="entry name" value="PH_DOMAIN"/>
    <property type="match status" value="1"/>
</dbReference>
<name>A0A9Q0JYN3_9MAGN</name>
<evidence type="ECO:0000256" key="1">
    <source>
        <dbReference type="SAM" id="Coils"/>
    </source>
</evidence>
<keyword evidence="1" id="KW-0175">Coiled coil</keyword>
<dbReference type="InterPro" id="IPR011993">
    <property type="entry name" value="PH-like_dom_sf"/>
</dbReference>
<dbReference type="AlphaFoldDB" id="A0A9Q0JYN3"/>
<evidence type="ECO:0000313" key="4">
    <source>
        <dbReference type="Proteomes" id="UP001141806"/>
    </source>
</evidence>
<feature type="domain" description="PH" evidence="2">
    <location>
        <begin position="115"/>
        <end position="229"/>
    </location>
</feature>
<dbReference type="PANTHER" id="PTHR34837">
    <property type="entry name" value="OS05G0595500 PROTEIN"/>
    <property type="match status" value="1"/>
</dbReference>
<evidence type="ECO:0000259" key="2">
    <source>
        <dbReference type="PROSITE" id="PS50003"/>
    </source>
</evidence>
<reference evidence="3" key="1">
    <citation type="journal article" date="2023" name="Plant J.">
        <title>The genome of the king protea, Protea cynaroides.</title>
        <authorList>
            <person name="Chang J."/>
            <person name="Duong T.A."/>
            <person name="Schoeman C."/>
            <person name="Ma X."/>
            <person name="Roodt D."/>
            <person name="Barker N."/>
            <person name="Li Z."/>
            <person name="Van de Peer Y."/>
            <person name="Mizrachi E."/>
        </authorList>
    </citation>
    <scope>NUCLEOTIDE SEQUENCE</scope>
    <source>
        <tissue evidence="3">Young leaves</tissue>
    </source>
</reference>
<dbReference type="EMBL" id="JAMYWD010000011">
    <property type="protein sequence ID" value="KAJ4955490.1"/>
    <property type="molecule type" value="Genomic_DNA"/>
</dbReference>
<organism evidence="3 4">
    <name type="scientific">Protea cynaroides</name>
    <dbReference type="NCBI Taxonomy" id="273540"/>
    <lineage>
        <taxon>Eukaryota</taxon>
        <taxon>Viridiplantae</taxon>
        <taxon>Streptophyta</taxon>
        <taxon>Embryophyta</taxon>
        <taxon>Tracheophyta</taxon>
        <taxon>Spermatophyta</taxon>
        <taxon>Magnoliopsida</taxon>
        <taxon>Proteales</taxon>
        <taxon>Proteaceae</taxon>
        <taxon>Protea</taxon>
    </lineage>
</organism>
<dbReference type="InterPro" id="IPR001849">
    <property type="entry name" value="PH_domain"/>
</dbReference>
<comment type="caution">
    <text evidence="3">The sequence shown here is derived from an EMBL/GenBank/DDBJ whole genome shotgun (WGS) entry which is preliminary data.</text>
</comment>
<accession>A0A9Q0JYN3</accession>
<dbReference type="PANTHER" id="PTHR34837:SF2">
    <property type="entry name" value="OS05G0595500 PROTEIN"/>
    <property type="match status" value="1"/>
</dbReference>
<dbReference type="Proteomes" id="UP001141806">
    <property type="component" value="Unassembled WGS sequence"/>
</dbReference>
<gene>
    <name evidence="3" type="ORF">NE237_012273</name>
</gene>
<dbReference type="SUPFAM" id="SSF50729">
    <property type="entry name" value="PH domain-like"/>
    <property type="match status" value="1"/>
</dbReference>
<feature type="coiled-coil region" evidence="1">
    <location>
        <begin position="78"/>
        <end position="112"/>
    </location>
</feature>
<dbReference type="OrthoDB" id="1676529at2759"/>
<proteinExistence type="predicted"/>
<dbReference type="SMART" id="SM00233">
    <property type="entry name" value="PH"/>
    <property type="match status" value="1"/>
</dbReference>
<evidence type="ECO:0000313" key="3">
    <source>
        <dbReference type="EMBL" id="KAJ4955490.1"/>
    </source>
</evidence>
<sequence>MGNGLPNIEIFPDYFEAATPTGDLMEKNNCTNSQPNAEYSSRSHGHFWSRRKLIRATSMLNIFGRQGFPWGSGTSDKVEVTTAEVESLRSEIANLEEREAYLRAQLEHLDELLRSARLSGYLFIRTRWTALPGEPPIIDSDVDDWLPRFVVLHGSCIFFKLNSTDLSLQDSTLLSDIVEVGPLPSFVQEDEQTRYSFYILTCQGLRYECSSHSEIQVNSWFTSLRTHCKLGTDNAEAIKD</sequence>
<keyword evidence="4" id="KW-1185">Reference proteome</keyword>